<dbReference type="Proteomes" id="UP000549394">
    <property type="component" value="Unassembled WGS sequence"/>
</dbReference>
<dbReference type="OrthoDB" id="1427555at2759"/>
<keyword evidence="4" id="KW-0802">TPR repeat</keyword>
<evidence type="ECO:0000256" key="3">
    <source>
        <dbReference type="ARBA" id="ARBA00022737"/>
    </source>
</evidence>
<dbReference type="PANTHER" id="PTHR16263:SF4">
    <property type="entry name" value="TETRATRICOPEPTIDE REPEAT PROTEIN 38"/>
    <property type="match status" value="1"/>
</dbReference>
<evidence type="ECO:0000256" key="1">
    <source>
        <dbReference type="ARBA" id="ARBA00005857"/>
    </source>
</evidence>
<comment type="similarity">
    <text evidence="1">Belongs to the TTC38 family.</text>
</comment>
<keyword evidence="6" id="KW-1185">Reference proteome</keyword>
<keyword evidence="3" id="KW-0677">Repeat</keyword>
<dbReference type="InterPro" id="IPR011990">
    <property type="entry name" value="TPR-like_helical_dom_sf"/>
</dbReference>
<dbReference type="EMBL" id="CAJFCJ010000008">
    <property type="protein sequence ID" value="CAD5118358.1"/>
    <property type="molecule type" value="Genomic_DNA"/>
</dbReference>
<comment type="caution">
    <text evidence="5">The sequence shown here is derived from an EMBL/GenBank/DDBJ whole genome shotgun (WGS) entry which is preliminary data.</text>
</comment>
<name>A0A7I8VUW5_9ANNE</name>
<evidence type="ECO:0000313" key="6">
    <source>
        <dbReference type="Proteomes" id="UP000549394"/>
    </source>
</evidence>
<sequence length="449" mass="50780">MSLHTNWRDCKELKEHFPISTTSNEAAKLFDAVVTQYVGWYNDPSVGGLDNCLDKLLSADEVFPMSHVLLNGLEIMSTGSHPKYNENLRKSLLLMNETVGGKTLNNWEERHIKAINQCASGSMKTACDIWDDILIDYPNDILALKFAHDSYFYLGYQRKMRDSVARVFPSWNKSIPLYGYLHGMLAFGLCETNLYADAEKSAKTALSINSKDAWATHALAHVLEMTGRQIEGISFMSSTVTDWSFCGMLSCHNFWHWAVYHIEKGEYQAALDIYDSAVGTASIKSGTMLDIVDACSLLYRLELEGQKVGKRWEELFETCYKHYGDHTLAFNDSHLFMCYSANKEKDVAKDFLTSLQNFLTENPEDYQGKCIRKVGLNVCKAIDSFDNGNFEDAVNFLLPIRYDIIKIGGSNAQRDVFNLLLINSALKSENVHHRLMARYGAIVFGLDSV</sequence>
<gene>
    <name evidence="5" type="ORF">DGYR_LOCUS6749</name>
</gene>
<dbReference type="CDD" id="cd05804">
    <property type="entry name" value="StaR_like"/>
    <property type="match status" value="1"/>
</dbReference>
<accession>A0A7I8VUW5</accession>
<dbReference type="AlphaFoldDB" id="A0A7I8VUW5"/>
<evidence type="ECO:0000256" key="4">
    <source>
        <dbReference type="ARBA" id="ARBA00022803"/>
    </source>
</evidence>
<reference evidence="5 6" key="1">
    <citation type="submission" date="2020-08" db="EMBL/GenBank/DDBJ databases">
        <authorList>
            <person name="Hejnol A."/>
        </authorList>
    </citation>
    <scope>NUCLEOTIDE SEQUENCE [LARGE SCALE GENOMIC DNA]</scope>
</reference>
<dbReference type="PANTHER" id="PTHR16263">
    <property type="entry name" value="TETRATRICOPEPTIDE REPEAT PROTEIN 38"/>
    <property type="match status" value="1"/>
</dbReference>
<dbReference type="InterPro" id="IPR033891">
    <property type="entry name" value="TTC38"/>
</dbReference>
<protein>
    <recommendedName>
        <fullName evidence="2">Tetratricopeptide repeat protein 38</fullName>
    </recommendedName>
</protein>
<evidence type="ECO:0000256" key="2">
    <source>
        <dbReference type="ARBA" id="ARBA00019992"/>
    </source>
</evidence>
<evidence type="ECO:0000313" key="5">
    <source>
        <dbReference type="EMBL" id="CAD5118358.1"/>
    </source>
</evidence>
<proteinExistence type="inferred from homology"/>
<dbReference type="SUPFAM" id="SSF48452">
    <property type="entry name" value="TPR-like"/>
    <property type="match status" value="2"/>
</dbReference>
<dbReference type="Gene3D" id="1.25.40.10">
    <property type="entry name" value="Tetratricopeptide repeat domain"/>
    <property type="match status" value="1"/>
</dbReference>
<organism evidence="5 6">
    <name type="scientific">Dimorphilus gyrociliatus</name>
    <dbReference type="NCBI Taxonomy" id="2664684"/>
    <lineage>
        <taxon>Eukaryota</taxon>
        <taxon>Metazoa</taxon>
        <taxon>Spiralia</taxon>
        <taxon>Lophotrochozoa</taxon>
        <taxon>Annelida</taxon>
        <taxon>Polychaeta</taxon>
        <taxon>Polychaeta incertae sedis</taxon>
        <taxon>Dinophilidae</taxon>
        <taxon>Dimorphilus</taxon>
    </lineage>
</organism>